<feature type="region of interest" description="Disordered" evidence="7">
    <location>
        <begin position="361"/>
        <end position="399"/>
    </location>
</feature>
<evidence type="ECO:0000256" key="8">
    <source>
        <dbReference type="SAM" id="Phobius"/>
    </source>
</evidence>
<dbReference type="GO" id="GO:0015171">
    <property type="term" value="F:amino acid transmembrane transporter activity"/>
    <property type="evidence" value="ECO:0007669"/>
    <property type="project" value="TreeGrafter"/>
</dbReference>
<feature type="region of interest" description="Disordered" evidence="7">
    <location>
        <begin position="1123"/>
        <end position="1157"/>
    </location>
</feature>
<dbReference type="GO" id="GO:0004843">
    <property type="term" value="F:cysteine-type deubiquitinase activity"/>
    <property type="evidence" value="ECO:0007669"/>
    <property type="project" value="InterPro"/>
</dbReference>
<dbReference type="InterPro" id="IPR050524">
    <property type="entry name" value="APC_YAT"/>
</dbReference>
<dbReference type="EMBL" id="BJWK01000007">
    <property type="protein sequence ID" value="GEM09301.1"/>
    <property type="molecule type" value="Genomic_DNA"/>
</dbReference>
<evidence type="ECO:0000256" key="6">
    <source>
        <dbReference type="ARBA" id="ARBA00023136"/>
    </source>
</evidence>
<dbReference type="InterPro" id="IPR001394">
    <property type="entry name" value="Peptidase_C19_UCH"/>
</dbReference>
<dbReference type="Pfam" id="PF00443">
    <property type="entry name" value="UCH"/>
    <property type="match status" value="1"/>
</dbReference>
<evidence type="ECO:0000256" key="2">
    <source>
        <dbReference type="ARBA" id="ARBA00022448"/>
    </source>
</evidence>
<dbReference type="InterPro" id="IPR018200">
    <property type="entry name" value="USP_CS"/>
</dbReference>
<feature type="transmembrane region" description="Helical" evidence="8">
    <location>
        <begin position="875"/>
        <end position="894"/>
    </location>
</feature>
<sequence length="1157" mass="124909">MSYSPYADSDYSTTIDLQPVFSTLASALFVLFAALSASSYYLGLDPLTAPIDSLNALSDMASLGVSSLLGKSGLVKLDWDKGDSASGNGLASLKTAADGTGENGNFVRRYRDTKEGKLRTEGGGQYFPGLLNAAGNLCFLNATLQSLASLPSLLGYLDQLVSSATSLDIPTPVSDSLLDTLEALNTPSTSRPAPLRPLELANALAASSPSRRRLLASSDQQDAHELWGMIRDAVEEEAGKVLAAQEREEAVGSGLNEVARLKSGLGITVSKKRNRRGATDPWFWLRSQRIKCMQCGYVRDTRHEGEELLMLQVPAVTSCSLYDLLAEYTKTDLISDYDCRKCAMLATLAKLEGQRDRLALTASSDAPPPAKSKNPFELPPEATTDGKVKTMTTSRKDRRRKMQKLVDKVKSAVEAGDWEKDFGEDVKVEKSGSAAGKLVRFARTPDILMIHLNRSTHYSYSGPIKNSCQVTFPEFLNASPFCDGTQPRSTTDDSPPPPSDVYRLSSLVVHYGSHSFGHYVAFRRRPASDAADNTQAALPEWYRISDETVDPSSVNEALRANPFLLFYERFKADDSASSVNAGFDKLDALLKASLSGETGALRRNTSGFDEVKDVEKGLVTADASEIGMVRSGEELQRSLKARHVAMISLGGAIGTGIFLGTANALRMGGPLGILLGYSIMGTIVYSVMVALGEVAAQLPLPGGCVTMAARFVDKPFGFCVGYWYLYDWLLAMPAELSASAVLISFWDNHTSPAVWIAVTGFVAVLINFGGSRVYGETEFWFASIKMVTILGLIILGIVLTAGGGPNGEVIGGRYWQNPGPFVQYLGIAGAKGRFLGFFTVLLQSAYSYIGSEIVAIAAAEAQNPKKTVPSAIKKVWVRIVLFYVCSVTVIGLLVSSSDPRLNLSTGTAASSPFVIAVKDAGIKALPSVVNAAILTSAWSAASSDVYTSSRCLHGLALQGNAPRVFARTNSWGVPVPAIGVAVLFALLAFMSAGAGRAGEVFGWFANMTSVCGLLVWGSILILYLRFFYGAKAQGLNRREFAYRAPFQPYLSFYALGMIFIVLVFSKYTVFLKGHWNTADFITSYLPIALFPLTYVTVYVWKRYIRKLPRSEWARTPLADLDFISGSRAGDDDNEPEPKTKVGKVKIRPPVSPASCEG</sequence>
<keyword evidence="6 8" id="KW-0472">Membrane</keyword>
<feature type="transmembrane region" description="Helical" evidence="8">
    <location>
        <begin position="973"/>
        <end position="994"/>
    </location>
</feature>
<evidence type="ECO:0000256" key="5">
    <source>
        <dbReference type="ARBA" id="ARBA00022989"/>
    </source>
</evidence>
<dbReference type="InterPro" id="IPR028889">
    <property type="entry name" value="USP"/>
</dbReference>
<evidence type="ECO:0000313" key="11">
    <source>
        <dbReference type="Proteomes" id="UP000321518"/>
    </source>
</evidence>
<dbReference type="PANTHER" id="PTHR43341:SF20">
    <property type="entry name" value="AAT FAMILY AMINO ACID TRANSPORTER"/>
    <property type="match status" value="1"/>
</dbReference>
<keyword evidence="3 8" id="KW-0812">Transmembrane</keyword>
<accession>A0A511KFZ0</accession>
<evidence type="ECO:0000256" key="7">
    <source>
        <dbReference type="SAM" id="MobiDB-lite"/>
    </source>
</evidence>
<dbReference type="AlphaFoldDB" id="A0A511KFZ0"/>
<feature type="transmembrane region" description="Helical" evidence="8">
    <location>
        <begin position="671"/>
        <end position="691"/>
    </location>
</feature>
<evidence type="ECO:0000259" key="9">
    <source>
        <dbReference type="PROSITE" id="PS50235"/>
    </source>
</evidence>
<dbReference type="OrthoDB" id="10062876at2759"/>
<feature type="transmembrane region" description="Helical" evidence="8">
    <location>
        <begin position="779"/>
        <end position="799"/>
    </location>
</feature>
<dbReference type="PROSITE" id="PS00218">
    <property type="entry name" value="AMINO_ACID_PERMEASE_1"/>
    <property type="match status" value="1"/>
</dbReference>
<dbReference type="Gene3D" id="3.90.70.10">
    <property type="entry name" value="Cysteine proteinases"/>
    <property type="match status" value="1"/>
</dbReference>
<dbReference type="PROSITE" id="PS00973">
    <property type="entry name" value="USP_2"/>
    <property type="match status" value="1"/>
</dbReference>
<keyword evidence="5 8" id="KW-1133">Transmembrane helix</keyword>
<feature type="transmembrane region" description="Helical" evidence="8">
    <location>
        <begin position="1000"/>
        <end position="1028"/>
    </location>
</feature>
<feature type="transmembrane region" description="Helical" evidence="8">
    <location>
        <begin position="20"/>
        <end position="42"/>
    </location>
</feature>
<proteinExistence type="predicted"/>
<feature type="transmembrane region" description="Helical" evidence="8">
    <location>
        <begin position="724"/>
        <end position="746"/>
    </location>
</feature>
<dbReference type="PROSITE" id="PS50235">
    <property type="entry name" value="USP_3"/>
    <property type="match status" value="1"/>
</dbReference>
<feature type="transmembrane region" description="Helical" evidence="8">
    <location>
        <begin position="1049"/>
        <end position="1069"/>
    </location>
</feature>
<comment type="caution">
    <text evidence="10">The sequence shown here is derived from an EMBL/GenBank/DDBJ whole genome shotgun (WGS) entry which is preliminary data.</text>
</comment>
<keyword evidence="4" id="KW-0029">Amino-acid transport</keyword>
<evidence type="ECO:0000256" key="4">
    <source>
        <dbReference type="ARBA" id="ARBA00022970"/>
    </source>
</evidence>
<keyword evidence="10" id="KW-0378">Hydrolase</keyword>
<evidence type="ECO:0000256" key="3">
    <source>
        <dbReference type="ARBA" id="ARBA00022692"/>
    </source>
</evidence>
<feature type="transmembrane region" description="Helical" evidence="8">
    <location>
        <begin position="752"/>
        <end position="770"/>
    </location>
</feature>
<comment type="subcellular location">
    <subcellularLocation>
        <location evidence="1">Membrane</location>
        <topology evidence="1">Multi-pass membrane protein</topology>
    </subcellularLocation>
</comment>
<dbReference type="GO" id="GO:0016579">
    <property type="term" value="P:protein deubiquitination"/>
    <property type="evidence" value="ECO:0007669"/>
    <property type="project" value="InterPro"/>
</dbReference>
<dbReference type="GO" id="GO:0016020">
    <property type="term" value="C:membrane"/>
    <property type="evidence" value="ECO:0007669"/>
    <property type="project" value="UniProtKB-SubCell"/>
</dbReference>
<feature type="transmembrane region" description="Helical" evidence="8">
    <location>
        <begin position="1081"/>
        <end position="1100"/>
    </location>
</feature>
<dbReference type="SUPFAM" id="SSF54001">
    <property type="entry name" value="Cysteine proteinases"/>
    <property type="match status" value="1"/>
</dbReference>
<evidence type="ECO:0000313" key="10">
    <source>
        <dbReference type="EMBL" id="GEM09301.1"/>
    </source>
</evidence>
<protein>
    <submittedName>
        <fullName evidence="10">Ubiquitin carboxyl-terminal hydrolase 16</fullName>
    </submittedName>
</protein>
<dbReference type="InterPro" id="IPR004841">
    <property type="entry name" value="AA-permease/SLC12A_dom"/>
</dbReference>
<dbReference type="PANTHER" id="PTHR43341">
    <property type="entry name" value="AMINO ACID PERMEASE"/>
    <property type="match status" value="1"/>
</dbReference>
<dbReference type="FunFam" id="1.20.1740.10:FF:000006">
    <property type="entry name" value="General amino acid permease"/>
    <property type="match status" value="1"/>
</dbReference>
<organism evidence="10 11">
    <name type="scientific">Rhodotorula toruloides</name>
    <name type="common">Yeast</name>
    <name type="synonym">Rhodosporidium toruloides</name>
    <dbReference type="NCBI Taxonomy" id="5286"/>
    <lineage>
        <taxon>Eukaryota</taxon>
        <taxon>Fungi</taxon>
        <taxon>Dikarya</taxon>
        <taxon>Basidiomycota</taxon>
        <taxon>Pucciniomycotina</taxon>
        <taxon>Microbotryomycetes</taxon>
        <taxon>Sporidiobolales</taxon>
        <taxon>Sporidiobolaceae</taxon>
        <taxon>Rhodotorula</taxon>
    </lineage>
</organism>
<name>A0A511KFZ0_RHOTO</name>
<gene>
    <name evidence="10" type="ORF">Rt10032_c07g3318</name>
</gene>
<evidence type="ECO:0000256" key="1">
    <source>
        <dbReference type="ARBA" id="ARBA00004141"/>
    </source>
</evidence>
<feature type="domain" description="USP" evidence="9">
    <location>
        <begin position="128"/>
        <end position="570"/>
    </location>
</feature>
<dbReference type="InterPro" id="IPR004840">
    <property type="entry name" value="Amino_acid_permease_CS"/>
</dbReference>
<dbReference type="Gene3D" id="1.20.1740.10">
    <property type="entry name" value="Amino acid/polyamine transporter I"/>
    <property type="match status" value="1"/>
</dbReference>
<reference evidence="10 11" key="1">
    <citation type="submission" date="2019-07" db="EMBL/GenBank/DDBJ databases">
        <title>Rhodotorula toruloides NBRC10032 genome sequencing.</title>
        <authorList>
            <person name="Shida Y."/>
            <person name="Takaku H."/>
            <person name="Ogasawara W."/>
            <person name="Mori K."/>
        </authorList>
    </citation>
    <scope>NUCLEOTIDE SEQUENCE [LARGE SCALE GENOMIC DNA]</scope>
    <source>
        <strain evidence="10 11">NBRC10032</strain>
    </source>
</reference>
<dbReference type="Pfam" id="PF00324">
    <property type="entry name" value="AA_permease"/>
    <property type="match status" value="1"/>
</dbReference>
<feature type="transmembrane region" description="Helical" evidence="8">
    <location>
        <begin position="644"/>
        <end position="665"/>
    </location>
</feature>
<dbReference type="Proteomes" id="UP000321518">
    <property type="component" value="Unassembled WGS sequence"/>
</dbReference>
<keyword evidence="2" id="KW-0813">Transport</keyword>
<dbReference type="InterPro" id="IPR038765">
    <property type="entry name" value="Papain-like_cys_pep_sf"/>
</dbReference>